<feature type="region of interest" description="Disordered" evidence="1">
    <location>
        <begin position="198"/>
        <end position="230"/>
    </location>
</feature>
<dbReference type="OrthoDB" id="5426165at2759"/>
<keyword evidence="2" id="KW-0812">Transmembrane</keyword>
<accession>A0A9P9E4T0</accession>
<evidence type="ECO:0000313" key="3">
    <source>
        <dbReference type="EMBL" id="KAH7130587.1"/>
    </source>
</evidence>
<feature type="region of interest" description="Disordered" evidence="1">
    <location>
        <begin position="271"/>
        <end position="349"/>
    </location>
</feature>
<feature type="compositionally biased region" description="Polar residues" evidence="1">
    <location>
        <begin position="390"/>
        <end position="401"/>
    </location>
</feature>
<feature type="region of interest" description="Disordered" evidence="1">
    <location>
        <begin position="121"/>
        <end position="142"/>
    </location>
</feature>
<dbReference type="PANTHER" id="PTHR40623:SF2">
    <property type="entry name" value="INTEGRAL MEMBRANE PROTEIN"/>
    <property type="match status" value="1"/>
</dbReference>
<dbReference type="PANTHER" id="PTHR40623">
    <property type="entry name" value="INTEGRAL MEMBRANE PROTEIN"/>
    <property type="match status" value="1"/>
</dbReference>
<comment type="caution">
    <text evidence="3">The sequence shown here is derived from an EMBL/GenBank/DDBJ whole genome shotgun (WGS) entry which is preliminary data.</text>
</comment>
<feature type="compositionally biased region" description="Basic residues" evidence="1">
    <location>
        <begin position="435"/>
        <end position="445"/>
    </location>
</feature>
<organism evidence="3 4">
    <name type="scientific">Dendryphion nanum</name>
    <dbReference type="NCBI Taxonomy" id="256645"/>
    <lineage>
        <taxon>Eukaryota</taxon>
        <taxon>Fungi</taxon>
        <taxon>Dikarya</taxon>
        <taxon>Ascomycota</taxon>
        <taxon>Pezizomycotina</taxon>
        <taxon>Dothideomycetes</taxon>
        <taxon>Pleosporomycetidae</taxon>
        <taxon>Pleosporales</taxon>
        <taxon>Torulaceae</taxon>
        <taxon>Dendryphion</taxon>
    </lineage>
</organism>
<name>A0A9P9E4T0_9PLEO</name>
<evidence type="ECO:0000313" key="4">
    <source>
        <dbReference type="Proteomes" id="UP000700596"/>
    </source>
</evidence>
<evidence type="ECO:0000256" key="1">
    <source>
        <dbReference type="SAM" id="MobiDB-lite"/>
    </source>
</evidence>
<keyword evidence="4" id="KW-1185">Reference proteome</keyword>
<dbReference type="Proteomes" id="UP000700596">
    <property type="component" value="Unassembled WGS sequence"/>
</dbReference>
<feature type="region of interest" description="Disordered" evidence="1">
    <location>
        <begin position="362"/>
        <end position="458"/>
    </location>
</feature>
<proteinExistence type="predicted"/>
<sequence length="458" mass="50616">MGKEFFNGWDLWQKMTFVLACGIVFVFILGLIKLRYNALKLRKYTKVEKGKKAQTPEMLEAQPVRLDSADTSPEVPFGVRAIESGIEVDGVWISRTNTPVGSSRSSMVDLKLPRSHNSSNLELPKAAYASSSRDSSRAPSSAFDRAVSAERVHTNESVSSSPIYDSFRGRAVIPSSSRQSYSNMRDRDSMTLSALEGLEGGSSSARHQPVKANANSAKSGQSSRTSDESDYMNIQDARPYEVAYLHPKNASLAPADPRTDLNLLQSHRLSHVAETGQLTPRVRKPGTSAEWASTAENMRSPQEIVSTNGVDYFVPQQKTPSPPPPAFPTSPEELPATSSSMFNDAHSSNQARQGVPLLETYAPQSSQAPRSYQPRGPQYEYEHEEESPYTVVQTEQNQRDSNVVRKVNSGFEILKPGTFGEPTSPEEEQPSEKRQSKRLQKRRKSSGGSRTSHFVEQV</sequence>
<evidence type="ECO:0000256" key="2">
    <source>
        <dbReference type="SAM" id="Phobius"/>
    </source>
</evidence>
<feature type="transmembrane region" description="Helical" evidence="2">
    <location>
        <begin position="12"/>
        <end position="32"/>
    </location>
</feature>
<feature type="compositionally biased region" description="Low complexity" evidence="1">
    <location>
        <begin position="126"/>
        <end position="142"/>
    </location>
</feature>
<feature type="compositionally biased region" description="Polar residues" evidence="1">
    <location>
        <begin position="290"/>
        <end position="309"/>
    </location>
</feature>
<feature type="compositionally biased region" description="Polar residues" evidence="1">
    <location>
        <begin position="213"/>
        <end position="224"/>
    </location>
</feature>
<dbReference type="EMBL" id="JAGMWT010000004">
    <property type="protein sequence ID" value="KAH7130587.1"/>
    <property type="molecule type" value="Genomic_DNA"/>
</dbReference>
<gene>
    <name evidence="3" type="ORF">B0J11DRAFT_255252</name>
</gene>
<feature type="compositionally biased region" description="Polar residues" evidence="1">
    <location>
        <begin position="336"/>
        <end position="349"/>
    </location>
</feature>
<keyword evidence="2" id="KW-0472">Membrane</keyword>
<keyword evidence="2" id="KW-1133">Transmembrane helix</keyword>
<reference evidence="3" key="1">
    <citation type="journal article" date="2021" name="Nat. Commun.">
        <title>Genetic determinants of endophytism in the Arabidopsis root mycobiome.</title>
        <authorList>
            <person name="Mesny F."/>
            <person name="Miyauchi S."/>
            <person name="Thiergart T."/>
            <person name="Pickel B."/>
            <person name="Atanasova L."/>
            <person name="Karlsson M."/>
            <person name="Huettel B."/>
            <person name="Barry K.W."/>
            <person name="Haridas S."/>
            <person name="Chen C."/>
            <person name="Bauer D."/>
            <person name="Andreopoulos W."/>
            <person name="Pangilinan J."/>
            <person name="LaButti K."/>
            <person name="Riley R."/>
            <person name="Lipzen A."/>
            <person name="Clum A."/>
            <person name="Drula E."/>
            <person name="Henrissat B."/>
            <person name="Kohler A."/>
            <person name="Grigoriev I.V."/>
            <person name="Martin F.M."/>
            <person name="Hacquard S."/>
        </authorList>
    </citation>
    <scope>NUCLEOTIDE SEQUENCE</scope>
    <source>
        <strain evidence="3">MPI-CAGE-CH-0243</strain>
    </source>
</reference>
<protein>
    <submittedName>
        <fullName evidence="3">Uncharacterized protein</fullName>
    </submittedName>
</protein>
<dbReference type="AlphaFoldDB" id="A0A9P9E4T0"/>